<dbReference type="GO" id="GO:0006952">
    <property type="term" value="P:defense response"/>
    <property type="evidence" value="ECO:0007669"/>
    <property type="project" value="UniProtKB-KW"/>
</dbReference>
<dbReference type="GO" id="GO:0043531">
    <property type="term" value="F:ADP binding"/>
    <property type="evidence" value="ECO:0007669"/>
    <property type="project" value="InterPro"/>
</dbReference>
<dbReference type="GO" id="GO:0005524">
    <property type="term" value="F:ATP binding"/>
    <property type="evidence" value="ECO:0007669"/>
    <property type="project" value="UniProtKB-KW"/>
</dbReference>
<keyword evidence="7" id="KW-0175">Coiled coil</keyword>
<evidence type="ECO:0000256" key="4">
    <source>
        <dbReference type="ARBA" id="ARBA00022741"/>
    </source>
</evidence>
<dbReference type="Pfam" id="PF00931">
    <property type="entry name" value="NB-ARC"/>
    <property type="match status" value="2"/>
</dbReference>
<feature type="domain" description="Disease resistance protein winged helix" evidence="11">
    <location>
        <begin position="1070"/>
        <end position="1136"/>
    </location>
</feature>
<dbReference type="FunFam" id="3.40.50.300:FF:001091">
    <property type="entry name" value="Probable disease resistance protein At1g61300"/>
    <property type="match status" value="1"/>
</dbReference>
<comment type="caution">
    <text evidence="13">The sequence shown here is derived from an EMBL/GenBank/DDBJ whole genome shotgun (WGS) entry which is preliminary data.</text>
</comment>
<dbReference type="InterPro" id="IPR005162">
    <property type="entry name" value="Retrotrans_gag_dom"/>
</dbReference>
<name>A0A8T2GSR4_9BRAS</name>
<evidence type="ECO:0000259" key="11">
    <source>
        <dbReference type="Pfam" id="PF23559"/>
    </source>
</evidence>
<feature type="region of interest" description="Disordered" evidence="8">
    <location>
        <begin position="581"/>
        <end position="611"/>
    </location>
</feature>
<feature type="domain" description="NB-ARC" evidence="9">
    <location>
        <begin position="116"/>
        <end position="161"/>
    </location>
</feature>
<dbReference type="EMBL" id="JAEFBK010000001">
    <property type="protein sequence ID" value="KAG7650182.1"/>
    <property type="molecule type" value="Genomic_DNA"/>
</dbReference>
<evidence type="ECO:0000256" key="6">
    <source>
        <dbReference type="ARBA" id="ARBA00022840"/>
    </source>
</evidence>
<evidence type="ECO:0000313" key="14">
    <source>
        <dbReference type="Proteomes" id="UP000694240"/>
    </source>
</evidence>
<evidence type="ECO:0000256" key="5">
    <source>
        <dbReference type="ARBA" id="ARBA00022821"/>
    </source>
</evidence>
<feature type="region of interest" description="Disordered" evidence="8">
    <location>
        <begin position="789"/>
        <end position="809"/>
    </location>
</feature>
<dbReference type="Proteomes" id="UP000694240">
    <property type="component" value="Chromosome 1"/>
</dbReference>
<keyword evidence="4" id="KW-0547">Nucleotide-binding</keyword>
<feature type="coiled-coil region" evidence="7">
    <location>
        <begin position="684"/>
        <end position="718"/>
    </location>
</feature>
<feature type="domain" description="Disease resistance R13L4/SHOC-2-like LRR" evidence="12">
    <location>
        <begin position="1170"/>
        <end position="1433"/>
    </location>
</feature>
<accession>A0A8T2GSR4</accession>
<organism evidence="13 14">
    <name type="scientific">Arabidopsis thaliana x Arabidopsis arenosa</name>
    <dbReference type="NCBI Taxonomy" id="1240361"/>
    <lineage>
        <taxon>Eukaryota</taxon>
        <taxon>Viridiplantae</taxon>
        <taxon>Streptophyta</taxon>
        <taxon>Embryophyta</taxon>
        <taxon>Tracheophyta</taxon>
        <taxon>Spermatophyta</taxon>
        <taxon>Magnoliopsida</taxon>
        <taxon>eudicotyledons</taxon>
        <taxon>Gunneridae</taxon>
        <taxon>Pentapetalae</taxon>
        <taxon>rosids</taxon>
        <taxon>malvids</taxon>
        <taxon>Brassicales</taxon>
        <taxon>Brassicaceae</taxon>
        <taxon>Camelineae</taxon>
        <taxon>Arabidopsis</taxon>
    </lineage>
</organism>
<reference evidence="13 14" key="1">
    <citation type="submission" date="2020-12" db="EMBL/GenBank/DDBJ databases">
        <title>Concerted genomic and epigenomic changes stabilize Arabidopsis allopolyploids.</title>
        <authorList>
            <person name="Chen Z."/>
        </authorList>
    </citation>
    <scope>NUCLEOTIDE SEQUENCE [LARGE SCALE GENOMIC DNA]</scope>
    <source>
        <strain evidence="13">Allo738</strain>
        <tissue evidence="13">Leaf</tissue>
    </source>
</reference>
<feature type="domain" description="Retrotransposon gag" evidence="10">
    <location>
        <begin position="506"/>
        <end position="559"/>
    </location>
</feature>
<keyword evidence="6" id="KW-0067">ATP-binding</keyword>
<keyword evidence="3" id="KW-0677">Repeat</keyword>
<dbReference type="PANTHER" id="PTHR33463">
    <property type="entry name" value="NB-ARC DOMAIN-CONTAINING PROTEIN-RELATED"/>
    <property type="match status" value="1"/>
</dbReference>
<sequence length="1535" mass="173384">MEDLRATQHEVQNKVAREEARHQQRLEAVQVWLDRVNSIDIECKDLLSVSPVELQKLCLCGLCSKYVCSSYKYGKKVFLLLEEVKILKSEGNFDEVSRPPPRSEVEERPTQPTIGQEDMLQKAWNRLMEDGVGIMGLYGMGGVGKTTLFKKIHNKFAEIGGVGSRKPLGQIRHGLETGSRRPIKRISARKGFLVSRSFDRSNGRVINDWEELITGRDEQIFDCEIQHPQFGARERGFLVLTPFCLFSIILMASDGEQATTLDDIKQLLKDLSDKTDRQQQATDVLSEKLVSFQDSCNTQFTTLTSSYAEIRLAHNAYADRVDTRTAGTLRTTGARGRLDFHELGSSESPANATPGGALPTHLPLGMQSEVGDGSQPPVQNQPIAAPGNVTSDSLVRTPVQLPRPVSQQAVPVSPEIRSLQDQIKAMSSKVHQATISAPEVERVIDETRRTPFTSRIAKLRIRDSSDYKLPNYNGTGDPKEHLTSFQVTAGRVCLEPHEEDAGLCKLLAENLSGPALTWFTQLSEGSIDSFKHLSTAFIKQYGYFIKNDVTEAQLWNLSQYLRAKFASGEITVVDISELDLTPNQSQDQEVGESSPPSKKPKTTSAPDSPSILKKQVQVIMGGSKLFHDSISPIKQHERKVTGQMTKRAKLAQEVLPEVTFTESETEGLDNHMMMPLCLCGKGYIRNLEKNLRALQREMEDLRATQHEVQNKVAREESRHQQRLEVVQVWLDRVNSIDIECKDLLSVSPVELQKLCLCGLCSKYVCSSYKFGKKVFLLLEEVKILKSEGNFDEVSQPPPRSEVEERPTQPTIGQEEMLKKAWNRLMEDGVGIMGLHGMGGVGKTTLFKKIHNKFAEIGGTFDIVIWIVVSQGAKLSKLQEDIAEKLHLCDDLWKNKNESDKATDIHRVLKGKRFVLMLDDIWEKVDLEAIGIPYPSEVNKCKVAFTTRDQKVCGQMGDHKPMQVKCLEPENAWRLFKKKVGDNTLSSDPVIVELAREVAQKCRGLPLALNVIGETMASKTMVQEWEYAIDVLTRSAAEFSDMENKILPILKYSYDSLGDEHIKSCFLYCALFPEDDEIFNEKLIERWICEGFIGEDQVIKRARNKGYAMLGTLTRANLLTKVSTNYCGMHDVVREMALWIASDFGKQKENFVVQARVGLHEIPKVKDWGAVRRMSLMNNDIEEITCESKCSELTTLFLQYNQLKNLSGEFIRYMQKLAVLDLSGNLDFNKLPEQISGLVSLQYLDLSNTSIKQLPVGLKELKKLTFLNLASTMRLCSISGISRLLSLRWLSLRASKVHVDASVLKELQQLENLQELAITLSAELISLDQRLAKVISFLGIEGFLQKPFDLSFLASMENLSSLFVKNSYFSEIKCRESETESSYLRINPKIPCFTNLSTLFISKCHSMKDLTWILFAPNLVFLQIGKSREVGEIINKEKATNLTSITPFLKLEELILYNLPKLESIYWSPLPFPLLLRILVKDCPMLRKLPFNATSVPLVEEFQIRMDPPEQGNELEWEDEDTKNRFLPSIKPRRYD</sequence>
<dbReference type="FunFam" id="3.80.10.10:FF:001644">
    <property type="entry name" value="LRR and NB-ARC domains-containing disease resistance protein"/>
    <property type="match status" value="1"/>
</dbReference>
<feature type="compositionally biased region" description="Basic and acidic residues" evidence="8">
    <location>
        <begin position="95"/>
        <end position="109"/>
    </location>
</feature>
<keyword evidence="5" id="KW-0611">Plant defense</keyword>
<dbReference type="FunFam" id="1.10.8.430:FF:000003">
    <property type="entry name" value="Probable disease resistance protein At5g66910"/>
    <property type="match status" value="1"/>
</dbReference>
<protein>
    <submittedName>
        <fullName evidence="13">Leucine-rich repeat</fullName>
    </submittedName>
</protein>
<dbReference type="InterPro" id="IPR055414">
    <property type="entry name" value="LRR_R13L4/SHOC2-like"/>
</dbReference>
<evidence type="ECO:0000313" key="13">
    <source>
        <dbReference type="EMBL" id="KAG7650182.1"/>
    </source>
</evidence>
<keyword evidence="14" id="KW-1185">Reference proteome</keyword>
<evidence type="ECO:0000259" key="9">
    <source>
        <dbReference type="Pfam" id="PF00931"/>
    </source>
</evidence>
<dbReference type="FunFam" id="3.80.10.10:FF:001429">
    <property type="entry name" value="Probable disease resistance protein At1g61190"/>
    <property type="match status" value="1"/>
</dbReference>
<feature type="region of interest" description="Disordered" evidence="8">
    <location>
        <begin position="92"/>
        <end position="113"/>
    </location>
</feature>
<keyword evidence="2" id="KW-0433">Leucine-rich repeat</keyword>
<dbReference type="Pfam" id="PF03732">
    <property type="entry name" value="Retrotrans_gag"/>
    <property type="match status" value="1"/>
</dbReference>
<evidence type="ECO:0000256" key="1">
    <source>
        <dbReference type="ARBA" id="ARBA00008894"/>
    </source>
</evidence>
<evidence type="ECO:0000256" key="7">
    <source>
        <dbReference type="SAM" id="Coils"/>
    </source>
</evidence>
<evidence type="ECO:0000256" key="2">
    <source>
        <dbReference type="ARBA" id="ARBA00022614"/>
    </source>
</evidence>
<dbReference type="InterPro" id="IPR001611">
    <property type="entry name" value="Leu-rich_rpt"/>
</dbReference>
<dbReference type="Pfam" id="PF23559">
    <property type="entry name" value="WHD_DRP"/>
    <property type="match status" value="1"/>
</dbReference>
<proteinExistence type="inferred from homology"/>
<evidence type="ECO:0000256" key="3">
    <source>
        <dbReference type="ARBA" id="ARBA00022737"/>
    </source>
</evidence>
<feature type="compositionally biased region" description="Polar residues" evidence="8">
    <location>
        <begin position="376"/>
        <end position="387"/>
    </location>
</feature>
<evidence type="ECO:0000256" key="8">
    <source>
        <dbReference type="SAM" id="MobiDB-lite"/>
    </source>
</evidence>
<dbReference type="FunFam" id="1.10.10.10:FF:000322">
    <property type="entry name" value="Probable disease resistance protein At1g63360"/>
    <property type="match status" value="1"/>
</dbReference>
<dbReference type="InterPro" id="IPR002182">
    <property type="entry name" value="NB-ARC"/>
</dbReference>
<dbReference type="InterPro" id="IPR050905">
    <property type="entry name" value="Plant_NBS-LRR"/>
</dbReference>
<dbReference type="PROSITE" id="PS51450">
    <property type="entry name" value="LRR"/>
    <property type="match status" value="1"/>
</dbReference>
<evidence type="ECO:0000259" key="10">
    <source>
        <dbReference type="Pfam" id="PF03732"/>
    </source>
</evidence>
<gene>
    <name evidence="13" type="ORF">ISN45_At01g051580</name>
</gene>
<feature type="region of interest" description="Disordered" evidence="8">
    <location>
        <begin position="341"/>
        <end position="387"/>
    </location>
</feature>
<dbReference type="InterPro" id="IPR058922">
    <property type="entry name" value="WHD_DRP"/>
</dbReference>
<dbReference type="PANTHER" id="PTHR33463:SF220">
    <property type="entry name" value="NB-ARC DOMAIN-CONTAINING PROTEIN"/>
    <property type="match status" value="1"/>
</dbReference>
<feature type="domain" description="NB-ARC" evidence="9">
    <location>
        <begin position="813"/>
        <end position="984"/>
    </location>
</feature>
<dbReference type="Pfam" id="PF23598">
    <property type="entry name" value="LRR_14"/>
    <property type="match status" value="1"/>
</dbReference>
<evidence type="ECO:0000259" key="12">
    <source>
        <dbReference type="Pfam" id="PF23598"/>
    </source>
</evidence>
<comment type="similarity">
    <text evidence="1">Belongs to the disease resistance NB-LRR family.</text>
</comment>